<keyword evidence="3" id="KW-1185">Reference proteome</keyword>
<feature type="transmembrane region" description="Helical" evidence="1">
    <location>
        <begin position="56"/>
        <end position="72"/>
    </location>
</feature>
<name>A0A517QWF5_9PLAN</name>
<evidence type="ECO:0000256" key="1">
    <source>
        <dbReference type="SAM" id="Phobius"/>
    </source>
</evidence>
<organism evidence="2 3">
    <name type="scientific">Stratiformator vulcanicus</name>
    <dbReference type="NCBI Taxonomy" id="2527980"/>
    <lineage>
        <taxon>Bacteria</taxon>
        <taxon>Pseudomonadati</taxon>
        <taxon>Planctomycetota</taxon>
        <taxon>Planctomycetia</taxon>
        <taxon>Planctomycetales</taxon>
        <taxon>Planctomycetaceae</taxon>
        <taxon>Stratiformator</taxon>
    </lineage>
</organism>
<dbReference type="KEGG" id="svp:Pan189_03600"/>
<dbReference type="RefSeq" id="WP_145362246.1">
    <property type="nucleotide sequence ID" value="NZ_CP036268.1"/>
</dbReference>
<dbReference type="AlphaFoldDB" id="A0A517QWF5"/>
<reference evidence="2 3" key="1">
    <citation type="submission" date="2019-02" db="EMBL/GenBank/DDBJ databases">
        <title>Deep-cultivation of Planctomycetes and their phenomic and genomic characterization uncovers novel biology.</title>
        <authorList>
            <person name="Wiegand S."/>
            <person name="Jogler M."/>
            <person name="Boedeker C."/>
            <person name="Pinto D."/>
            <person name="Vollmers J."/>
            <person name="Rivas-Marin E."/>
            <person name="Kohn T."/>
            <person name="Peeters S.H."/>
            <person name="Heuer A."/>
            <person name="Rast P."/>
            <person name="Oberbeckmann S."/>
            <person name="Bunk B."/>
            <person name="Jeske O."/>
            <person name="Meyerdierks A."/>
            <person name="Storesund J.E."/>
            <person name="Kallscheuer N."/>
            <person name="Luecker S."/>
            <person name="Lage O.M."/>
            <person name="Pohl T."/>
            <person name="Merkel B.J."/>
            <person name="Hornburger P."/>
            <person name="Mueller R.-W."/>
            <person name="Bruemmer F."/>
            <person name="Labrenz M."/>
            <person name="Spormann A.M."/>
            <person name="Op den Camp H."/>
            <person name="Overmann J."/>
            <person name="Amann R."/>
            <person name="Jetten M.S.M."/>
            <person name="Mascher T."/>
            <person name="Medema M.H."/>
            <person name="Devos D.P."/>
            <person name="Kaster A.-K."/>
            <person name="Ovreas L."/>
            <person name="Rohde M."/>
            <person name="Galperin M.Y."/>
            <person name="Jogler C."/>
        </authorList>
    </citation>
    <scope>NUCLEOTIDE SEQUENCE [LARGE SCALE GENOMIC DNA]</scope>
    <source>
        <strain evidence="2 3">Pan189</strain>
    </source>
</reference>
<keyword evidence="1" id="KW-0812">Transmembrane</keyword>
<evidence type="ECO:0000313" key="2">
    <source>
        <dbReference type="EMBL" id="QDT36005.1"/>
    </source>
</evidence>
<dbReference type="Proteomes" id="UP000317318">
    <property type="component" value="Chromosome"/>
</dbReference>
<protein>
    <submittedName>
        <fullName evidence="2">Uncharacterized protein</fullName>
    </submittedName>
</protein>
<proteinExistence type="predicted"/>
<keyword evidence="1" id="KW-0472">Membrane</keyword>
<gene>
    <name evidence="2" type="ORF">Pan189_03600</name>
</gene>
<keyword evidence="1" id="KW-1133">Transmembrane helix</keyword>
<sequence>MNTKTTSKLVHLSGQDYLREELPTEGEAVAQQVRYSILQGEGEGTASRSGRFAKHLIWLLPTLAAMAIGSGLA</sequence>
<dbReference type="EMBL" id="CP036268">
    <property type="protein sequence ID" value="QDT36005.1"/>
    <property type="molecule type" value="Genomic_DNA"/>
</dbReference>
<evidence type="ECO:0000313" key="3">
    <source>
        <dbReference type="Proteomes" id="UP000317318"/>
    </source>
</evidence>
<accession>A0A517QWF5</accession>